<feature type="transmembrane region" description="Helical" evidence="1">
    <location>
        <begin position="94"/>
        <end position="112"/>
    </location>
</feature>
<dbReference type="AlphaFoldDB" id="V4NIY4"/>
<evidence type="ECO:0000313" key="2">
    <source>
        <dbReference type="EMBL" id="ESQ81797.1"/>
    </source>
</evidence>
<name>V4NIY4_9CAUL</name>
<dbReference type="Proteomes" id="UP000017837">
    <property type="component" value="Unassembled WGS sequence"/>
</dbReference>
<feature type="transmembrane region" description="Helical" evidence="1">
    <location>
        <begin position="29"/>
        <end position="50"/>
    </location>
</feature>
<evidence type="ECO:0008006" key="4">
    <source>
        <dbReference type="Google" id="ProtNLM"/>
    </source>
</evidence>
<keyword evidence="1" id="KW-1133">Transmembrane helix</keyword>
<proteinExistence type="predicted"/>
<keyword evidence="1" id="KW-0472">Membrane</keyword>
<evidence type="ECO:0000256" key="1">
    <source>
        <dbReference type="SAM" id="Phobius"/>
    </source>
</evidence>
<organism evidence="2 3">
    <name type="scientific">Asticcacaulis benevestitus DSM 16100 = ATCC BAA-896</name>
    <dbReference type="NCBI Taxonomy" id="1121022"/>
    <lineage>
        <taxon>Bacteria</taxon>
        <taxon>Pseudomonadati</taxon>
        <taxon>Pseudomonadota</taxon>
        <taxon>Alphaproteobacteria</taxon>
        <taxon>Caulobacterales</taxon>
        <taxon>Caulobacteraceae</taxon>
        <taxon>Asticcacaulis</taxon>
    </lineage>
</organism>
<dbReference type="STRING" id="1121022.GCA_000376105_03534"/>
<keyword evidence="3" id="KW-1185">Reference proteome</keyword>
<reference evidence="2 3" key="1">
    <citation type="journal article" date="2014" name="Nature">
        <title>Sequential evolution of bacterial morphology by co-option of a developmental regulator.</title>
        <authorList>
            <person name="Jiang C."/>
            <person name="Brown P.J."/>
            <person name="Ducret A."/>
            <person name="Brun Y.V."/>
        </authorList>
    </citation>
    <scope>NUCLEOTIDE SEQUENCE [LARGE SCALE GENOMIC DNA]</scope>
    <source>
        <strain evidence="2 3">DSM 16100</strain>
    </source>
</reference>
<dbReference type="PATRIC" id="fig|1121022.4.peg.4398"/>
<gene>
    <name evidence="2" type="ORF">ABENE_21475</name>
</gene>
<accession>V4NIY4</accession>
<sequence>MCNSFKDVLLPDLRLSLTISPRWGARCGVLVRTFAATVGGYGIAALWGALLSAGLSRFEGVATSGAVLTGMLSSFAICVCVVMWVFAARDLKRMALGLLIPAVLLGVALWLLRATA</sequence>
<comment type="caution">
    <text evidence="2">The sequence shown here is derived from an EMBL/GenBank/DDBJ whole genome shotgun (WGS) entry which is preliminary data.</text>
</comment>
<dbReference type="eggNOG" id="ENOG503315U">
    <property type="taxonomic scope" value="Bacteria"/>
</dbReference>
<evidence type="ECO:0000313" key="3">
    <source>
        <dbReference type="Proteomes" id="UP000017837"/>
    </source>
</evidence>
<protein>
    <recommendedName>
        <fullName evidence="4">Iron uptake protein</fullName>
    </recommendedName>
</protein>
<dbReference type="EMBL" id="AWGB01000083">
    <property type="protein sequence ID" value="ESQ81797.1"/>
    <property type="molecule type" value="Genomic_DNA"/>
</dbReference>
<feature type="transmembrane region" description="Helical" evidence="1">
    <location>
        <begin position="62"/>
        <end position="87"/>
    </location>
</feature>
<keyword evidence="1" id="KW-0812">Transmembrane</keyword>